<reference evidence="8 9" key="1">
    <citation type="submission" date="2019-02" db="EMBL/GenBank/DDBJ databases">
        <title>The competitiveness to form nodules shapes the capacities of Rhizobium leguminosarum sv viciae communities to promote symbiosis with specific hosts.</title>
        <authorList>
            <person name="Boivin S."/>
            <person name="Lepetit M."/>
        </authorList>
    </citation>
    <scope>NUCLEOTIDE SEQUENCE [LARGE SCALE GENOMIC DNA]</scope>
    <source>
        <strain evidence="8 9">SPF4F3</strain>
    </source>
</reference>
<dbReference type="EMBL" id="SJLU01000022">
    <property type="protein sequence ID" value="TBX86688.1"/>
    <property type="molecule type" value="Genomic_DNA"/>
</dbReference>
<dbReference type="Pfam" id="PF00015">
    <property type="entry name" value="MCPsignal"/>
    <property type="match status" value="1"/>
</dbReference>
<organism evidence="8 9">
    <name type="scientific">Rhizobium leguminosarum bv. viciae</name>
    <dbReference type="NCBI Taxonomy" id="387"/>
    <lineage>
        <taxon>Bacteria</taxon>
        <taxon>Pseudomonadati</taxon>
        <taxon>Pseudomonadota</taxon>
        <taxon>Alphaproteobacteria</taxon>
        <taxon>Hyphomicrobiales</taxon>
        <taxon>Rhizobiaceae</taxon>
        <taxon>Rhizobium/Agrobacterium group</taxon>
        <taxon>Rhizobium</taxon>
    </lineage>
</organism>
<gene>
    <name evidence="8" type="ORF">E0H31_31130</name>
</gene>
<dbReference type="Gene3D" id="1.10.287.950">
    <property type="entry name" value="Methyl-accepting chemotaxis protein"/>
    <property type="match status" value="1"/>
</dbReference>
<dbReference type="InterPro" id="IPR004089">
    <property type="entry name" value="MCPsignal_dom"/>
</dbReference>
<evidence type="ECO:0000259" key="7">
    <source>
        <dbReference type="PROSITE" id="PS50885"/>
    </source>
</evidence>
<dbReference type="SMART" id="SM00304">
    <property type="entry name" value="HAMP"/>
    <property type="match status" value="2"/>
</dbReference>
<dbReference type="SMART" id="SM00283">
    <property type="entry name" value="MA"/>
    <property type="match status" value="1"/>
</dbReference>
<dbReference type="FunFam" id="1.10.287.950:FF:000001">
    <property type="entry name" value="Methyl-accepting chemotaxis sensory transducer"/>
    <property type="match status" value="1"/>
</dbReference>
<feature type="domain" description="HAMP" evidence="7">
    <location>
        <begin position="301"/>
        <end position="354"/>
    </location>
</feature>
<comment type="subcellular location">
    <subcellularLocation>
        <location evidence="1">Membrane</location>
    </subcellularLocation>
</comment>
<dbReference type="InterPro" id="IPR003660">
    <property type="entry name" value="HAMP_dom"/>
</dbReference>
<evidence type="ECO:0000256" key="2">
    <source>
        <dbReference type="ARBA" id="ARBA00022500"/>
    </source>
</evidence>
<sequence length="731" mass="77740">MTRQIMIGEANKAASFVSSIIAEYDGAAHATSALLAERYAEGKLDRPSLLRAMRAKLEAFPHGFNSWFIEQPKALDGRQEELRNNADLSTNNEGLFAVGYSRGSDGTISHGTYERIEDSEWYRLPIDTGKGALTNPFIYGVGDNPPLIATVAYPVKSGDKLIALTGNAVDLTSLSAALSTVHPMGTGRVTLLSAKGDWVVNPDKSKLATPYGTDVGSAELKESIAAQTAQIVPTMSWADGTDVQRIFLPFKVARFDTTWIAVVDVPLDTINAPLNRQFMAILIGLCLVLLLVICIGWLVSRIVGRPIQRLAVTMDALANGDLATTVAGTARTDEIGAMAKAVQVFKDNGLRAAALEQEAVANRSLSEQERRRMADADRLRAEEMAQATMGLGEGLKHLAGGDLTFQLDEPFAPDFETLRVDFNAAVSQLSETLRAVADATGGIDNGSREVSASADDLSKRTEQQAAALEETAAALDQITVNVANSSKRADEARKVAVLANESAAESGRVVANAVDAMQKIEQSSNEISNIIGVIDEIAFQTNLLALNAGVEAARAGDAGKGFAVVAQEVRELAQRSAKAAKEIKDLIRNSSVEVHGGVKLVSDTGEALKTIEGYIVAVNQHMDAIATSAKEQSVGLAEVNTAVNQMDQVTQQNAAMVEETSAAGATLANESGRLRELVSQFQLGGALRQTAFVMSAGTSRHPVQSPVTRLAGKVARAFSGNAAIKESWEEY</sequence>
<dbReference type="GO" id="GO:0007165">
    <property type="term" value="P:signal transduction"/>
    <property type="evidence" value="ECO:0007669"/>
    <property type="project" value="UniProtKB-KW"/>
</dbReference>
<evidence type="ECO:0000256" key="1">
    <source>
        <dbReference type="ARBA" id="ARBA00004370"/>
    </source>
</evidence>
<evidence type="ECO:0000313" key="8">
    <source>
        <dbReference type="EMBL" id="TBX86688.1"/>
    </source>
</evidence>
<keyword evidence="2" id="KW-0145">Chemotaxis</keyword>
<comment type="caution">
    <text evidence="8">The sequence shown here is derived from an EMBL/GenBank/DDBJ whole genome shotgun (WGS) entry which is preliminary data.</text>
</comment>
<dbReference type="CDD" id="cd12913">
    <property type="entry name" value="PDC1_MCP_like"/>
    <property type="match status" value="1"/>
</dbReference>
<feature type="domain" description="Methyl-accepting transducer" evidence="6">
    <location>
        <begin position="439"/>
        <end position="668"/>
    </location>
</feature>
<evidence type="ECO:0000259" key="6">
    <source>
        <dbReference type="PROSITE" id="PS50111"/>
    </source>
</evidence>
<comment type="similarity">
    <text evidence="3">Belongs to the methyl-accepting chemotaxis (MCP) protein family.</text>
</comment>
<keyword evidence="5" id="KW-1133">Transmembrane helix</keyword>
<evidence type="ECO:0000256" key="4">
    <source>
        <dbReference type="PROSITE-ProRule" id="PRU00284"/>
    </source>
</evidence>
<dbReference type="RefSeq" id="WP_131603063.1">
    <property type="nucleotide sequence ID" value="NZ_SJLU01000022.1"/>
</dbReference>
<dbReference type="CDD" id="cd06225">
    <property type="entry name" value="HAMP"/>
    <property type="match status" value="1"/>
</dbReference>
<dbReference type="PROSITE" id="PS50111">
    <property type="entry name" value="CHEMOTAXIS_TRANSDUC_2"/>
    <property type="match status" value="1"/>
</dbReference>
<dbReference type="SUPFAM" id="SSF58104">
    <property type="entry name" value="Methyl-accepting chemotaxis protein (MCP) signaling domain"/>
    <property type="match status" value="1"/>
</dbReference>
<accession>A0A8G2ITR0</accession>
<keyword evidence="5" id="KW-0472">Membrane</keyword>
<name>A0A8G2ITR0_RHILV</name>
<dbReference type="InterPro" id="IPR051310">
    <property type="entry name" value="MCP_chemotaxis"/>
</dbReference>
<protein>
    <submittedName>
        <fullName evidence="8">Methyl-accepting chemotaxis protein</fullName>
    </submittedName>
</protein>
<dbReference type="Gene3D" id="3.30.450.20">
    <property type="entry name" value="PAS domain"/>
    <property type="match status" value="2"/>
</dbReference>
<evidence type="ECO:0000256" key="5">
    <source>
        <dbReference type="SAM" id="Phobius"/>
    </source>
</evidence>
<dbReference type="Pfam" id="PF00672">
    <property type="entry name" value="HAMP"/>
    <property type="match status" value="1"/>
</dbReference>
<dbReference type="Gene3D" id="6.10.340.10">
    <property type="match status" value="1"/>
</dbReference>
<feature type="transmembrane region" description="Helical" evidence="5">
    <location>
        <begin position="278"/>
        <end position="299"/>
    </location>
</feature>
<dbReference type="AlphaFoldDB" id="A0A8G2ITR0"/>
<dbReference type="GO" id="GO:0016020">
    <property type="term" value="C:membrane"/>
    <property type="evidence" value="ECO:0007669"/>
    <property type="project" value="UniProtKB-SubCell"/>
</dbReference>
<dbReference type="PANTHER" id="PTHR43531:SF11">
    <property type="entry name" value="METHYL-ACCEPTING CHEMOTAXIS PROTEIN 3"/>
    <property type="match status" value="1"/>
</dbReference>
<evidence type="ECO:0000256" key="3">
    <source>
        <dbReference type="ARBA" id="ARBA00029447"/>
    </source>
</evidence>
<dbReference type="GO" id="GO:0006935">
    <property type="term" value="P:chemotaxis"/>
    <property type="evidence" value="ECO:0007669"/>
    <property type="project" value="UniProtKB-KW"/>
</dbReference>
<evidence type="ECO:0000313" key="9">
    <source>
        <dbReference type="Proteomes" id="UP000291866"/>
    </source>
</evidence>
<dbReference type="PROSITE" id="PS50885">
    <property type="entry name" value="HAMP"/>
    <property type="match status" value="2"/>
</dbReference>
<proteinExistence type="inferred from homology"/>
<keyword evidence="5" id="KW-0812">Transmembrane</keyword>
<dbReference type="Proteomes" id="UP000291866">
    <property type="component" value="Unassembled WGS sequence"/>
</dbReference>
<dbReference type="SUPFAM" id="SSF158472">
    <property type="entry name" value="HAMP domain-like"/>
    <property type="match status" value="1"/>
</dbReference>
<feature type="domain" description="HAMP" evidence="7">
    <location>
        <begin position="391"/>
        <end position="434"/>
    </location>
</feature>
<keyword evidence="4" id="KW-0807">Transducer</keyword>
<dbReference type="PANTHER" id="PTHR43531">
    <property type="entry name" value="PROTEIN ICFG"/>
    <property type="match status" value="1"/>
</dbReference>
<dbReference type="CDD" id="cd11386">
    <property type="entry name" value="MCP_signal"/>
    <property type="match status" value="1"/>
</dbReference>